<dbReference type="InterPro" id="IPR023799">
    <property type="entry name" value="RbfA_dom_sf"/>
</dbReference>
<organism evidence="3 4">
    <name type="scientific">Capsulimonas corticalis</name>
    <dbReference type="NCBI Taxonomy" id="2219043"/>
    <lineage>
        <taxon>Bacteria</taxon>
        <taxon>Bacillati</taxon>
        <taxon>Armatimonadota</taxon>
        <taxon>Armatimonadia</taxon>
        <taxon>Capsulimonadales</taxon>
        <taxon>Capsulimonadaceae</taxon>
        <taxon>Capsulimonas</taxon>
    </lineage>
</organism>
<gene>
    <name evidence="2" type="primary">rbfA</name>
    <name evidence="3" type="ORF">CCAX7_43080</name>
</gene>
<dbReference type="SUPFAM" id="SSF89919">
    <property type="entry name" value="Ribosome-binding factor A, RbfA"/>
    <property type="match status" value="1"/>
</dbReference>
<dbReference type="PANTHER" id="PTHR33515">
    <property type="entry name" value="RIBOSOME-BINDING FACTOR A, CHLOROPLASTIC-RELATED"/>
    <property type="match status" value="1"/>
</dbReference>
<reference evidence="3 4" key="1">
    <citation type="journal article" date="2019" name="Int. J. Syst. Evol. Microbiol.">
        <title>Capsulimonas corticalis gen. nov., sp. nov., an aerobic capsulated bacterium, of a novel bacterial order, Capsulimonadales ord. nov., of the class Armatimonadia of the phylum Armatimonadetes.</title>
        <authorList>
            <person name="Li J."/>
            <person name="Kudo C."/>
            <person name="Tonouchi A."/>
        </authorList>
    </citation>
    <scope>NUCLEOTIDE SEQUENCE [LARGE SCALE GENOMIC DNA]</scope>
    <source>
        <strain evidence="3 4">AX-7</strain>
    </source>
</reference>
<evidence type="ECO:0000313" key="3">
    <source>
        <dbReference type="EMBL" id="BDI32257.1"/>
    </source>
</evidence>
<dbReference type="InterPro" id="IPR000238">
    <property type="entry name" value="RbfA"/>
</dbReference>
<accession>A0A402CXM1</accession>
<protein>
    <recommendedName>
        <fullName evidence="2">Ribosome-binding factor A</fullName>
    </recommendedName>
</protein>
<keyword evidence="1 2" id="KW-0690">Ribosome biogenesis</keyword>
<evidence type="ECO:0000256" key="1">
    <source>
        <dbReference type="ARBA" id="ARBA00022517"/>
    </source>
</evidence>
<dbReference type="GO" id="GO:0005829">
    <property type="term" value="C:cytosol"/>
    <property type="evidence" value="ECO:0007669"/>
    <property type="project" value="TreeGrafter"/>
</dbReference>
<evidence type="ECO:0000256" key="2">
    <source>
        <dbReference type="HAMAP-Rule" id="MF_00003"/>
    </source>
</evidence>
<dbReference type="GO" id="GO:0030490">
    <property type="term" value="P:maturation of SSU-rRNA"/>
    <property type="evidence" value="ECO:0007669"/>
    <property type="project" value="UniProtKB-UniRule"/>
</dbReference>
<dbReference type="PANTHER" id="PTHR33515:SF1">
    <property type="entry name" value="RIBOSOME-BINDING FACTOR A, CHLOROPLASTIC-RELATED"/>
    <property type="match status" value="1"/>
</dbReference>
<dbReference type="Gene3D" id="3.30.300.20">
    <property type="match status" value="1"/>
</dbReference>
<sequence>MPATRKQRLQETLRAEISDIIRRDLRDPRFAKGLLSITEVEVTADLKHATVFFSVLGDEQARKEELAALKGATGHLRGELGRRKTVINVPEISFRYDDALERGGKMFEMLERIKREDAERAAAMPADDAAETEDGQVSSGAEDKEQAGA</sequence>
<dbReference type="InterPro" id="IPR015946">
    <property type="entry name" value="KH_dom-like_a/b"/>
</dbReference>
<comment type="function">
    <text evidence="2">One of several proteins that assist in the late maturation steps of the functional core of the 30S ribosomal subunit. Associates with free 30S ribosomal subunits (but not with 30S subunits that are part of 70S ribosomes or polysomes). Required for efficient processing of 16S rRNA. May interact with the 5'-terminal helix region of 16S rRNA.</text>
</comment>
<keyword evidence="2" id="KW-0963">Cytoplasm</keyword>
<name>A0A402CXM1_9BACT</name>
<dbReference type="Proteomes" id="UP000287394">
    <property type="component" value="Chromosome"/>
</dbReference>
<dbReference type="OrthoDB" id="307788at2"/>
<dbReference type="AlphaFoldDB" id="A0A402CXM1"/>
<dbReference type="FunCoup" id="A0A402CXM1">
    <property type="interactions" value="441"/>
</dbReference>
<comment type="subcellular location">
    <subcellularLocation>
        <location evidence="2">Cytoplasm</location>
    </subcellularLocation>
</comment>
<evidence type="ECO:0000313" key="4">
    <source>
        <dbReference type="Proteomes" id="UP000287394"/>
    </source>
</evidence>
<dbReference type="NCBIfam" id="TIGR00082">
    <property type="entry name" value="rbfA"/>
    <property type="match status" value="1"/>
</dbReference>
<dbReference type="Pfam" id="PF02033">
    <property type="entry name" value="RBFA"/>
    <property type="match status" value="1"/>
</dbReference>
<comment type="subunit">
    <text evidence="2">Monomer. Binds 30S ribosomal subunits, but not 50S ribosomal subunits or 70S ribosomes.</text>
</comment>
<dbReference type="RefSeq" id="WP_119322053.1">
    <property type="nucleotide sequence ID" value="NZ_AP025739.1"/>
</dbReference>
<proteinExistence type="inferred from homology"/>
<dbReference type="GO" id="GO:0043024">
    <property type="term" value="F:ribosomal small subunit binding"/>
    <property type="evidence" value="ECO:0007669"/>
    <property type="project" value="TreeGrafter"/>
</dbReference>
<keyword evidence="4" id="KW-1185">Reference proteome</keyword>
<dbReference type="HAMAP" id="MF_00003">
    <property type="entry name" value="RbfA"/>
    <property type="match status" value="1"/>
</dbReference>
<comment type="similarity">
    <text evidence="2">Belongs to the RbfA family.</text>
</comment>
<dbReference type="EMBL" id="AP025739">
    <property type="protein sequence ID" value="BDI32257.1"/>
    <property type="molecule type" value="Genomic_DNA"/>
</dbReference>
<dbReference type="KEGG" id="ccot:CCAX7_43080"/>